<evidence type="ECO:0000259" key="5">
    <source>
        <dbReference type="Pfam" id="PF00248"/>
    </source>
</evidence>
<keyword evidence="2" id="KW-0560">Oxidoreductase</keyword>
<evidence type="ECO:0000256" key="1">
    <source>
        <dbReference type="ARBA" id="ARBA00022857"/>
    </source>
</evidence>
<evidence type="ECO:0000256" key="4">
    <source>
        <dbReference type="ARBA" id="ARBA00070119"/>
    </source>
</evidence>
<dbReference type="Pfam" id="PF00248">
    <property type="entry name" value="Aldo_ket_red"/>
    <property type="match status" value="1"/>
</dbReference>
<dbReference type="FunFam" id="3.20.20.100:FF:000005">
    <property type="entry name" value="NADP(H)-dependent aldo-keto reductase"/>
    <property type="match status" value="1"/>
</dbReference>
<dbReference type="RefSeq" id="WP_165600527.1">
    <property type="nucleotide sequence ID" value="NZ_SORZ01000001.1"/>
</dbReference>
<dbReference type="PANTHER" id="PTHR43364:SF17">
    <property type="entry name" value="ALDO KETO REDUCTASE"/>
    <property type="match status" value="1"/>
</dbReference>
<dbReference type="GO" id="GO:0016491">
    <property type="term" value="F:oxidoreductase activity"/>
    <property type="evidence" value="ECO:0007669"/>
    <property type="project" value="UniProtKB-KW"/>
</dbReference>
<dbReference type="InterPro" id="IPR023210">
    <property type="entry name" value="NADP_OxRdtase_dom"/>
</dbReference>
<feature type="domain" description="NADP-dependent oxidoreductase" evidence="5">
    <location>
        <begin position="16"/>
        <end position="345"/>
    </location>
</feature>
<dbReference type="InterPro" id="IPR036812">
    <property type="entry name" value="NAD(P)_OxRdtase_dom_sf"/>
</dbReference>
<sequence>MPYRRLGRTDVKVSALCLGTMTFGQQNTEAEGHAQLDMAVSRGINFIDTAELYSIPPRAETYGATETIVGSWLKARGNRERIILATKVVGRSVNPWFRPDSMDKGARLRPVQIRYALENSLRRLQTDYIDLYQLHWPDRPLQLFGEGGTTYRAPTPAELADEVPIAETLSVLGELVQEGKIRHIGLSNETAWGVSQFLLESERAHLPRVVSIQNAYNLLNRTFEIGLAEFAMREQVGLLAYSPLGQGYLTGKYLNGARPPGARTTLFNRGNRYEKPGVDTAIEAYLALAHEVGIDPVQLAVAFVTSRPFVTSNIIGATSLAQLEVILGSLDVTITPELLERIDAIHQLNANPAP</sequence>
<name>A0A506US87_9PROT</name>
<accession>A0A506US87</accession>
<dbReference type="InterPro" id="IPR050523">
    <property type="entry name" value="AKR_Detox_Biosynth"/>
</dbReference>
<dbReference type="EMBL" id="SORZ01000001">
    <property type="protein sequence ID" value="TPW36225.1"/>
    <property type="molecule type" value="Genomic_DNA"/>
</dbReference>
<dbReference type="AlphaFoldDB" id="A0A506US87"/>
<dbReference type="SUPFAM" id="SSF51430">
    <property type="entry name" value="NAD(P)-linked oxidoreductase"/>
    <property type="match status" value="1"/>
</dbReference>
<dbReference type="PANTHER" id="PTHR43364">
    <property type="entry name" value="NADH-SPECIFIC METHYLGLYOXAL REDUCTASE-RELATED"/>
    <property type="match status" value="1"/>
</dbReference>
<comment type="similarity">
    <text evidence="3">Belongs to the aldo/keto reductase family. Aldo/keto reductase 2 subfamily.</text>
</comment>
<dbReference type="Gene3D" id="3.20.20.100">
    <property type="entry name" value="NADP-dependent oxidoreductase domain"/>
    <property type="match status" value="1"/>
</dbReference>
<reference evidence="6 7" key="1">
    <citation type="submission" date="2019-03" db="EMBL/GenBank/DDBJ databases">
        <title>The complete genome sequence of Neokomagataea sp. Jb2 NBRC113641.</title>
        <authorList>
            <person name="Chua K.-O."/>
            <person name="Chan K.-G."/>
            <person name="See-Too W.-S."/>
        </authorList>
    </citation>
    <scope>NUCLEOTIDE SEQUENCE [LARGE SCALE GENOMIC DNA]</scope>
    <source>
        <strain evidence="6 7">Jb2</strain>
    </source>
</reference>
<gene>
    <name evidence="6" type="ORF">E3202_03875</name>
</gene>
<dbReference type="Proteomes" id="UP000315037">
    <property type="component" value="Unassembled WGS sequence"/>
</dbReference>
<keyword evidence="7" id="KW-1185">Reference proteome</keyword>
<dbReference type="CDD" id="cd19094">
    <property type="entry name" value="AKR_Tas-like"/>
    <property type="match status" value="1"/>
</dbReference>
<proteinExistence type="inferred from homology"/>
<evidence type="ECO:0000256" key="3">
    <source>
        <dbReference type="ARBA" id="ARBA00038157"/>
    </source>
</evidence>
<organism evidence="6 7">
    <name type="scientific">Oecophyllibacter saccharovorans</name>
    <dbReference type="NCBI Taxonomy" id="2558360"/>
    <lineage>
        <taxon>Bacteria</taxon>
        <taxon>Pseudomonadati</taxon>
        <taxon>Pseudomonadota</taxon>
        <taxon>Alphaproteobacteria</taxon>
        <taxon>Acetobacterales</taxon>
        <taxon>Acetobacteraceae</taxon>
        <taxon>Oecophyllibacter</taxon>
    </lineage>
</organism>
<comment type="caution">
    <text evidence="6">The sequence shown here is derived from an EMBL/GenBank/DDBJ whole genome shotgun (WGS) entry which is preliminary data.</text>
</comment>
<evidence type="ECO:0000313" key="7">
    <source>
        <dbReference type="Proteomes" id="UP000315037"/>
    </source>
</evidence>
<protein>
    <recommendedName>
        <fullName evidence="4">Protein tas</fullName>
    </recommendedName>
</protein>
<evidence type="ECO:0000313" key="6">
    <source>
        <dbReference type="EMBL" id="TPW36225.1"/>
    </source>
</evidence>
<keyword evidence="1" id="KW-0521">NADP</keyword>
<evidence type="ECO:0000256" key="2">
    <source>
        <dbReference type="ARBA" id="ARBA00023002"/>
    </source>
</evidence>